<feature type="domain" description="F-box" evidence="1">
    <location>
        <begin position="1"/>
        <end position="43"/>
    </location>
</feature>
<dbReference type="InterPro" id="IPR050796">
    <property type="entry name" value="SCF_F-box_component"/>
</dbReference>
<gene>
    <name evidence="2" type="ORF">JRO89_XS04G0282400</name>
</gene>
<protein>
    <recommendedName>
        <fullName evidence="1">F-box domain-containing protein</fullName>
    </recommendedName>
</protein>
<dbReference type="InterPro" id="IPR001810">
    <property type="entry name" value="F-box_dom"/>
</dbReference>
<accession>A0ABQ8I7T9</accession>
<dbReference type="EMBL" id="JAFEMO010000004">
    <property type="protein sequence ID" value="KAH7572621.1"/>
    <property type="molecule type" value="Genomic_DNA"/>
</dbReference>
<dbReference type="Pfam" id="PF00646">
    <property type="entry name" value="F-box"/>
    <property type="match status" value="1"/>
</dbReference>
<dbReference type="PANTHER" id="PTHR31672:SF13">
    <property type="entry name" value="F-BOX PROTEIN CPR30-LIKE"/>
    <property type="match status" value="1"/>
</dbReference>
<comment type="caution">
    <text evidence="2">The sequence shown here is derived from an EMBL/GenBank/DDBJ whole genome shotgun (WGS) entry which is preliminary data.</text>
</comment>
<name>A0ABQ8I7T9_9ROSI</name>
<dbReference type="InterPro" id="IPR017451">
    <property type="entry name" value="F-box-assoc_interact_dom"/>
</dbReference>
<dbReference type="Proteomes" id="UP000827721">
    <property type="component" value="Unassembled WGS sequence"/>
</dbReference>
<dbReference type="PANTHER" id="PTHR31672">
    <property type="entry name" value="BNACNNG10540D PROTEIN"/>
    <property type="match status" value="1"/>
</dbReference>
<dbReference type="NCBIfam" id="TIGR01640">
    <property type="entry name" value="F_box_assoc_1"/>
    <property type="match status" value="2"/>
</dbReference>
<dbReference type="InterPro" id="IPR013187">
    <property type="entry name" value="F-box-assoc_dom_typ3"/>
</dbReference>
<evidence type="ECO:0000259" key="1">
    <source>
        <dbReference type="PROSITE" id="PS50181"/>
    </source>
</evidence>
<evidence type="ECO:0000313" key="2">
    <source>
        <dbReference type="EMBL" id="KAH7572621.1"/>
    </source>
</evidence>
<dbReference type="Pfam" id="PF08268">
    <property type="entry name" value="FBA_3"/>
    <property type="match status" value="2"/>
</dbReference>
<dbReference type="SMART" id="SM00256">
    <property type="entry name" value="FBOX"/>
    <property type="match status" value="1"/>
</dbReference>
<reference evidence="2 3" key="1">
    <citation type="submission" date="2021-02" db="EMBL/GenBank/DDBJ databases">
        <title>Plant Genome Project.</title>
        <authorList>
            <person name="Zhang R.-G."/>
        </authorList>
    </citation>
    <scope>NUCLEOTIDE SEQUENCE [LARGE SCALE GENOMIC DNA]</scope>
    <source>
        <tissue evidence="2">Leaves</tissue>
    </source>
</reference>
<proteinExistence type="predicted"/>
<sequence length="923" mass="106095">MSKVPLDVITDLLYRLPVKTLMRFRCLSRTFCSLIDSPDFVKLHLNHSVSTRTHLVLVLKGLHLYTADLDSLDEATPFDHYPGNIWGVTEVFGSCNGLLALCNSEKDIALLNPATKKRFNLPVENVDFPKKDCFRGFVFYGFGHDSVTDDYKIVRMVQFKKNEDDNLGIFLDYEVKVYSLKTNSWRKIINLPNYLQLLFQFYYHLLHRRGYGVFACGVLHWVFPRRAELGIADSLVGFDLGTEEFRVVPEPDYGDLEQDFVLDVGALEGRLCVICNYARGIVDFWVMKEYGVKDSWTKLFSIEQSRMTFKISFLKPLAYSKWTDGDGGEDKILMELNNRKIVWYDLKRKRFKTVRIGGGPDSFGADICVESLIPLNYGSRGIRGKEHQDEEEKKETSRKKSVYLNLGSYVSLTVSYAKCQAYTFMQRNFSRSSCGNHSIAASCMLPCRNEVVALQHLVCYLGIEIWKFDVVEWTASCAHPLPGPGVDVHALEVFDAFLPTHNLLQISQRHGSITATHNLLQISQRHGFRLIFEFGIHNRHHRRHTKSSTVKNLLCFRCVSKPWCKLIDGPGFIKLHLNNSTKPTNQTQTLLVLKQSKNLYWVSLDSLDSVSELDQPLMCYNHCVKVIGSCNGLLCIRNIVDDVAFWNPSTRKHRVLPFLSLERRRYSGNANCYVCVYGFGYDSVNDDYKLVRIAQFSSLESESRFFESEVKVFSLVRNHWKRIEDMNYVFHYPGMNGVFACGCLHWIVSRNVEVKVYDVVVALDLAVEDYKEVALPEFGDNNFDVELGALGGCFCVVSNYRSIRSDVWVMKEYGVRDSWTKLFSIVREQVRGYFGSIRPLGYANEGKEVLFQMDKADLCLYDVNKKRLKNLRIRGIPSLYKVNICVQSLVSFHVYDGRKQIAEEDKNVKKRDDFLSEGFKLVL</sequence>
<dbReference type="PROSITE" id="PS50181">
    <property type="entry name" value="FBOX"/>
    <property type="match status" value="1"/>
</dbReference>
<dbReference type="InterPro" id="IPR036047">
    <property type="entry name" value="F-box-like_dom_sf"/>
</dbReference>
<dbReference type="SUPFAM" id="SSF81383">
    <property type="entry name" value="F-box domain"/>
    <property type="match status" value="1"/>
</dbReference>
<evidence type="ECO:0000313" key="3">
    <source>
        <dbReference type="Proteomes" id="UP000827721"/>
    </source>
</evidence>
<organism evidence="2 3">
    <name type="scientific">Xanthoceras sorbifolium</name>
    <dbReference type="NCBI Taxonomy" id="99658"/>
    <lineage>
        <taxon>Eukaryota</taxon>
        <taxon>Viridiplantae</taxon>
        <taxon>Streptophyta</taxon>
        <taxon>Embryophyta</taxon>
        <taxon>Tracheophyta</taxon>
        <taxon>Spermatophyta</taxon>
        <taxon>Magnoliopsida</taxon>
        <taxon>eudicotyledons</taxon>
        <taxon>Gunneridae</taxon>
        <taxon>Pentapetalae</taxon>
        <taxon>rosids</taxon>
        <taxon>malvids</taxon>
        <taxon>Sapindales</taxon>
        <taxon>Sapindaceae</taxon>
        <taxon>Xanthoceroideae</taxon>
        <taxon>Xanthoceras</taxon>
    </lineage>
</organism>
<keyword evidence="3" id="KW-1185">Reference proteome</keyword>